<keyword evidence="3" id="KW-1185">Reference proteome</keyword>
<proteinExistence type="predicted"/>
<name>A0AAV2M2R4_KNICA</name>
<feature type="region of interest" description="Disordered" evidence="1">
    <location>
        <begin position="52"/>
        <end position="72"/>
    </location>
</feature>
<sequence length="123" mass="13756">MEFREERPVSPHSSARCGRLLVALPPRHRVSGSSLLSRRALLRRPVVWGKSHTERVGAASRMSDSMRELPRREKTRSICFAHRPGGAHWKEAAQRIRGPCMHRIPRGDQAGMSGERLGSSPTA</sequence>
<evidence type="ECO:0000313" key="2">
    <source>
        <dbReference type="EMBL" id="CAL1607599.1"/>
    </source>
</evidence>
<gene>
    <name evidence="2" type="ORF">KC01_LOCUS34633</name>
</gene>
<protein>
    <submittedName>
        <fullName evidence="2">Uncharacterized protein</fullName>
    </submittedName>
</protein>
<reference evidence="2 3" key="1">
    <citation type="submission" date="2024-04" db="EMBL/GenBank/DDBJ databases">
        <authorList>
            <person name="Waldvogel A.-M."/>
            <person name="Schoenle A."/>
        </authorList>
    </citation>
    <scope>NUCLEOTIDE SEQUENCE [LARGE SCALE GENOMIC DNA]</scope>
</reference>
<dbReference type="EMBL" id="OZ035828">
    <property type="protein sequence ID" value="CAL1607599.1"/>
    <property type="molecule type" value="Genomic_DNA"/>
</dbReference>
<dbReference type="Proteomes" id="UP001497482">
    <property type="component" value="Chromosome 6"/>
</dbReference>
<organism evidence="2 3">
    <name type="scientific">Knipowitschia caucasica</name>
    <name type="common">Caucasian dwarf goby</name>
    <name type="synonym">Pomatoschistus caucasicus</name>
    <dbReference type="NCBI Taxonomy" id="637954"/>
    <lineage>
        <taxon>Eukaryota</taxon>
        <taxon>Metazoa</taxon>
        <taxon>Chordata</taxon>
        <taxon>Craniata</taxon>
        <taxon>Vertebrata</taxon>
        <taxon>Euteleostomi</taxon>
        <taxon>Actinopterygii</taxon>
        <taxon>Neopterygii</taxon>
        <taxon>Teleostei</taxon>
        <taxon>Neoteleostei</taxon>
        <taxon>Acanthomorphata</taxon>
        <taxon>Gobiaria</taxon>
        <taxon>Gobiiformes</taxon>
        <taxon>Gobioidei</taxon>
        <taxon>Gobiidae</taxon>
        <taxon>Gobiinae</taxon>
        <taxon>Knipowitschia</taxon>
    </lineage>
</organism>
<accession>A0AAV2M2R4</accession>
<feature type="region of interest" description="Disordered" evidence="1">
    <location>
        <begin position="101"/>
        <end position="123"/>
    </location>
</feature>
<evidence type="ECO:0000313" key="3">
    <source>
        <dbReference type="Proteomes" id="UP001497482"/>
    </source>
</evidence>
<evidence type="ECO:0000256" key="1">
    <source>
        <dbReference type="SAM" id="MobiDB-lite"/>
    </source>
</evidence>
<dbReference type="AlphaFoldDB" id="A0AAV2M2R4"/>